<evidence type="ECO:0000313" key="1">
    <source>
        <dbReference type="EMBL" id="CAB4124957.1"/>
    </source>
</evidence>
<gene>
    <name evidence="2" type="ORF">UFOVP181_131</name>
    <name evidence="1" type="ORF">UFOVP57_31</name>
</gene>
<proteinExistence type="predicted"/>
<name>A0A6J5KVF8_9CAUD</name>
<accession>A0A6J5KVF8</accession>
<protein>
    <submittedName>
        <fullName evidence="1">Uncharacterized protein</fullName>
    </submittedName>
</protein>
<dbReference type="EMBL" id="LR798231">
    <property type="protein sequence ID" value="CAB5208725.1"/>
    <property type="molecule type" value="Genomic_DNA"/>
</dbReference>
<sequence length="84" mass="10119">MCDSRWMRTDNSKAGKLMLIYRLPRYGMKQSSKEARDLADDISIYVQERGGQFAIRRHCIDFYVPKKYDTFVRIMYPFLERVLE</sequence>
<reference evidence="1" key="1">
    <citation type="submission" date="2020-04" db="EMBL/GenBank/DDBJ databases">
        <authorList>
            <person name="Chiriac C."/>
            <person name="Salcher M."/>
            <person name="Ghai R."/>
            <person name="Kavagutti S V."/>
        </authorList>
    </citation>
    <scope>NUCLEOTIDE SEQUENCE</scope>
</reference>
<organism evidence="1">
    <name type="scientific">uncultured Caudovirales phage</name>
    <dbReference type="NCBI Taxonomy" id="2100421"/>
    <lineage>
        <taxon>Viruses</taxon>
        <taxon>Duplodnaviria</taxon>
        <taxon>Heunggongvirae</taxon>
        <taxon>Uroviricota</taxon>
        <taxon>Caudoviricetes</taxon>
        <taxon>Peduoviridae</taxon>
        <taxon>Maltschvirus</taxon>
        <taxon>Maltschvirus maltsch</taxon>
    </lineage>
</organism>
<evidence type="ECO:0000313" key="2">
    <source>
        <dbReference type="EMBL" id="CAB5208725.1"/>
    </source>
</evidence>
<dbReference type="EMBL" id="LR796187">
    <property type="protein sequence ID" value="CAB4124957.1"/>
    <property type="molecule type" value="Genomic_DNA"/>
</dbReference>